<feature type="transmembrane region" description="Helical" evidence="5">
    <location>
        <begin position="48"/>
        <end position="76"/>
    </location>
</feature>
<evidence type="ECO:0000256" key="2">
    <source>
        <dbReference type="ARBA" id="ARBA00022692"/>
    </source>
</evidence>
<reference evidence="8 9" key="1">
    <citation type="submission" date="2016-10" db="EMBL/GenBank/DDBJ databases">
        <authorList>
            <person name="de Groot N.N."/>
        </authorList>
    </citation>
    <scope>NUCLEOTIDE SEQUENCE [LARGE SCALE GENOMIC DNA]</scope>
    <source>
        <strain evidence="8 9">LMG 27731</strain>
    </source>
</reference>
<evidence type="ECO:0000256" key="4">
    <source>
        <dbReference type="ARBA" id="ARBA00023136"/>
    </source>
</evidence>
<evidence type="ECO:0000256" key="1">
    <source>
        <dbReference type="ARBA" id="ARBA00004141"/>
    </source>
</evidence>
<dbReference type="Proteomes" id="UP000674425">
    <property type="component" value="Unassembled WGS sequence"/>
</dbReference>
<evidence type="ECO:0000313" key="7">
    <source>
        <dbReference type="EMBL" id="CAE6814581.1"/>
    </source>
</evidence>
<organism evidence="8 9">
    <name type="scientific">Paraburkholderia aspalathi</name>
    <dbReference type="NCBI Taxonomy" id="1324617"/>
    <lineage>
        <taxon>Bacteria</taxon>
        <taxon>Pseudomonadati</taxon>
        <taxon>Pseudomonadota</taxon>
        <taxon>Betaproteobacteria</taxon>
        <taxon>Burkholderiales</taxon>
        <taxon>Burkholderiaceae</taxon>
        <taxon>Paraburkholderia</taxon>
    </lineage>
</organism>
<dbReference type="RefSeq" id="WP_093641855.1">
    <property type="nucleotide sequence ID" value="NZ_CAJNAU010000066.1"/>
</dbReference>
<reference evidence="7 10" key="2">
    <citation type="submission" date="2021-02" db="EMBL/GenBank/DDBJ databases">
        <authorList>
            <person name="Vanwijnsberghe S."/>
        </authorList>
    </citation>
    <scope>NUCLEOTIDE SEQUENCE [LARGE SCALE GENOMIC DNA]</scope>
    <source>
        <strain evidence="7 10">R-69658</strain>
    </source>
</reference>
<keyword evidence="2 5" id="KW-0812">Transmembrane</keyword>
<dbReference type="OrthoDB" id="2004788at2"/>
<evidence type="ECO:0000256" key="5">
    <source>
        <dbReference type="SAM" id="Phobius"/>
    </source>
</evidence>
<comment type="subcellular location">
    <subcellularLocation>
        <location evidence="1">Membrane</location>
        <topology evidence="1">Multi-pass membrane protein</topology>
    </subcellularLocation>
</comment>
<evidence type="ECO:0000313" key="9">
    <source>
        <dbReference type="Proteomes" id="UP000198844"/>
    </source>
</evidence>
<gene>
    <name evidence="7" type="ORF">R69658_05563</name>
    <name evidence="8" type="ORF">SAMN05192563_102389</name>
</gene>
<dbReference type="EMBL" id="FPBH01000023">
    <property type="protein sequence ID" value="SFU23858.1"/>
    <property type="molecule type" value="Genomic_DNA"/>
</dbReference>
<dbReference type="Pfam" id="PF05154">
    <property type="entry name" value="TM2"/>
    <property type="match status" value="1"/>
</dbReference>
<name>A0A1I7EIV0_9BURK</name>
<evidence type="ECO:0000259" key="6">
    <source>
        <dbReference type="Pfam" id="PF05154"/>
    </source>
</evidence>
<evidence type="ECO:0000313" key="8">
    <source>
        <dbReference type="EMBL" id="SFU23858.1"/>
    </source>
</evidence>
<dbReference type="InterPro" id="IPR007829">
    <property type="entry name" value="TM2"/>
</dbReference>
<evidence type="ECO:0000313" key="10">
    <source>
        <dbReference type="Proteomes" id="UP000674425"/>
    </source>
</evidence>
<dbReference type="GO" id="GO:0016020">
    <property type="term" value="C:membrane"/>
    <property type="evidence" value="ECO:0007669"/>
    <property type="project" value="UniProtKB-SubCell"/>
</dbReference>
<dbReference type="Proteomes" id="UP000198844">
    <property type="component" value="Unassembled WGS sequence"/>
</dbReference>
<evidence type="ECO:0000256" key="3">
    <source>
        <dbReference type="ARBA" id="ARBA00022989"/>
    </source>
</evidence>
<keyword evidence="3 5" id="KW-1133">Transmembrane helix</keyword>
<keyword evidence="4 5" id="KW-0472">Membrane</keyword>
<keyword evidence="10" id="KW-1185">Reference proteome</keyword>
<sequence>MNDSTRSMMMYEAQKKSGVVAFLLWLFLGSLGAHRFYLGFTGTAVLQLLLFIFGWTTAFAYIGVFLLLALYGWLFVDVFCISGGVREHNTMLAQRLSE</sequence>
<feature type="domain" description="TM2" evidence="6">
    <location>
        <begin position="14"/>
        <end position="64"/>
    </location>
</feature>
<accession>A0A1I7EIV0</accession>
<proteinExistence type="predicted"/>
<dbReference type="EMBL" id="CAJNAU010000066">
    <property type="protein sequence ID" value="CAE6814581.1"/>
    <property type="molecule type" value="Genomic_DNA"/>
</dbReference>
<dbReference type="AlphaFoldDB" id="A0A1I7EIV0"/>
<protein>
    <submittedName>
        <fullName evidence="8">TM2 domain-containing membrane protein YozV</fullName>
    </submittedName>
</protein>